<keyword evidence="2" id="KW-1133">Transmembrane helix</keyword>
<feature type="compositionally biased region" description="Polar residues" evidence="1">
    <location>
        <begin position="122"/>
        <end position="132"/>
    </location>
</feature>
<feature type="non-terminal residue" evidence="3">
    <location>
        <position position="1"/>
    </location>
</feature>
<evidence type="ECO:0000313" key="3">
    <source>
        <dbReference type="EMBL" id="KAK3698104.1"/>
    </source>
</evidence>
<feature type="transmembrane region" description="Helical" evidence="2">
    <location>
        <begin position="14"/>
        <end position="38"/>
    </location>
</feature>
<dbReference type="EMBL" id="JAWDGP010007983">
    <property type="protein sequence ID" value="KAK3698104.1"/>
    <property type="molecule type" value="Genomic_DNA"/>
</dbReference>
<dbReference type="Proteomes" id="UP001283361">
    <property type="component" value="Unassembled WGS sequence"/>
</dbReference>
<comment type="caution">
    <text evidence="3">The sequence shown here is derived from an EMBL/GenBank/DDBJ whole genome shotgun (WGS) entry which is preliminary data.</text>
</comment>
<keyword evidence="4" id="KW-1185">Reference proteome</keyword>
<feature type="compositionally biased region" description="Polar residues" evidence="1">
    <location>
        <begin position="88"/>
        <end position="101"/>
    </location>
</feature>
<keyword evidence="2" id="KW-0472">Membrane</keyword>
<accession>A0AAE0XP36</accession>
<gene>
    <name evidence="3" type="ORF">RRG08_064537</name>
</gene>
<dbReference type="AlphaFoldDB" id="A0AAE0XP36"/>
<organism evidence="3 4">
    <name type="scientific">Elysia crispata</name>
    <name type="common">lettuce slug</name>
    <dbReference type="NCBI Taxonomy" id="231223"/>
    <lineage>
        <taxon>Eukaryota</taxon>
        <taxon>Metazoa</taxon>
        <taxon>Spiralia</taxon>
        <taxon>Lophotrochozoa</taxon>
        <taxon>Mollusca</taxon>
        <taxon>Gastropoda</taxon>
        <taxon>Heterobranchia</taxon>
        <taxon>Euthyneura</taxon>
        <taxon>Panpulmonata</taxon>
        <taxon>Sacoglossa</taxon>
        <taxon>Placobranchoidea</taxon>
        <taxon>Plakobranchidae</taxon>
        <taxon>Elysia</taxon>
    </lineage>
</organism>
<evidence type="ECO:0000256" key="1">
    <source>
        <dbReference type="SAM" id="MobiDB-lite"/>
    </source>
</evidence>
<reference evidence="3" key="1">
    <citation type="journal article" date="2023" name="G3 (Bethesda)">
        <title>A reference genome for the long-term kleptoplast-retaining sea slug Elysia crispata morphotype clarki.</title>
        <authorList>
            <person name="Eastman K.E."/>
            <person name="Pendleton A.L."/>
            <person name="Shaikh M.A."/>
            <person name="Suttiyut T."/>
            <person name="Ogas R."/>
            <person name="Tomko P."/>
            <person name="Gavelis G."/>
            <person name="Widhalm J.R."/>
            <person name="Wisecaver J.H."/>
        </authorList>
    </citation>
    <scope>NUCLEOTIDE SEQUENCE</scope>
    <source>
        <strain evidence="3">ECLA1</strain>
    </source>
</reference>
<proteinExistence type="predicted"/>
<feature type="region of interest" description="Disordered" evidence="1">
    <location>
        <begin position="78"/>
        <end position="132"/>
    </location>
</feature>
<protein>
    <submittedName>
        <fullName evidence="3">Uncharacterized protein</fullName>
    </submittedName>
</protein>
<evidence type="ECO:0000313" key="4">
    <source>
        <dbReference type="Proteomes" id="UP001283361"/>
    </source>
</evidence>
<keyword evidence="2" id="KW-0812">Transmembrane</keyword>
<sequence>MSVGSEGGGGGDSIIPAVIGAVVAVVVITAIIVGFIIWRTKVSDKTLTLFFRLFHRHIDLFGHFQLFALLKERRKNRSDEKQEAEEGVSSNGEARNLSQTYAAPELREDKRNSKHKRVSLKFSKTLSAKVND</sequence>
<evidence type="ECO:0000256" key="2">
    <source>
        <dbReference type="SAM" id="Phobius"/>
    </source>
</evidence>
<name>A0AAE0XP36_9GAST</name>